<feature type="chain" id="PRO_5009311315" evidence="2">
    <location>
        <begin position="20"/>
        <end position="67"/>
    </location>
</feature>
<keyword evidence="2" id="KW-0732">Signal</keyword>
<evidence type="ECO:0000256" key="1">
    <source>
        <dbReference type="SAM" id="MobiDB-lite"/>
    </source>
</evidence>
<evidence type="ECO:0000313" key="3">
    <source>
        <dbReference type="Proteomes" id="UP000095283"/>
    </source>
</evidence>
<proteinExistence type="predicted"/>
<name>A0A1I7XNR3_HETBA</name>
<reference evidence="4" key="1">
    <citation type="submission" date="2016-11" db="UniProtKB">
        <authorList>
            <consortium name="WormBaseParasite"/>
        </authorList>
    </citation>
    <scope>IDENTIFICATION</scope>
</reference>
<accession>A0A1I7XNR3</accession>
<dbReference type="Proteomes" id="UP000095283">
    <property type="component" value="Unplaced"/>
</dbReference>
<dbReference type="AlphaFoldDB" id="A0A1I7XNR3"/>
<evidence type="ECO:0000313" key="4">
    <source>
        <dbReference type="WBParaSite" id="Hba_19427"/>
    </source>
</evidence>
<feature type="signal peptide" evidence="2">
    <location>
        <begin position="1"/>
        <end position="19"/>
    </location>
</feature>
<organism evidence="3 4">
    <name type="scientific">Heterorhabditis bacteriophora</name>
    <name type="common">Entomopathogenic nematode worm</name>
    <dbReference type="NCBI Taxonomy" id="37862"/>
    <lineage>
        <taxon>Eukaryota</taxon>
        <taxon>Metazoa</taxon>
        <taxon>Ecdysozoa</taxon>
        <taxon>Nematoda</taxon>
        <taxon>Chromadorea</taxon>
        <taxon>Rhabditida</taxon>
        <taxon>Rhabditina</taxon>
        <taxon>Rhabditomorpha</taxon>
        <taxon>Strongyloidea</taxon>
        <taxon>Heterorhabditidae</taxon>
        <taxon>Heterorhabditis</taxon>
    </lineage>
</organism>
<evidence type="ECO:0000256" key="2">
    <source>
        <dbReference type="SAM" id="SignalP"/>
    </source>
</evidence>
<dbReference type="WBParaSite" id="Hba_19427">
    <property type="protein sequence ID" value="Hba_19427"/>
    <property type="gene ID" value="Hba_19427"/>
</dbReference>
<keyword evidence="3" id="KW-1185">Reference proteome</keyword>
<protein>
    <submittedName>
        <fullName evidence="4">Secreted protein</fullName>
    </submittedName>
</protein>
<sequence length="67" mass="7602">MLLFMMLDLILIPCPSSESHFTTSKPAESTSRRSGTNLNPCNEKDYGSFLFNFSVAYYNIIFTLNLV</sequence>
<feature type="region of interest" description="Disordered" evidence="1">
    <location>
        <begin position="16"/>
        <end position="38"/>
    </location>
</feature>